<reference evidence="1" key="1">
    <citation type="submission" date="2021-05" db="EMBL/GenBank/DDBJ databases">
        <title>First report of NDM-5 and VEB-6 producing Proteus mirabilis isolated from blood of a sepsis patient in Kolkata, India.</title>
        <authorList>
            <person name="Halder G."/>
            <person name="Chaudhuri B."/>
            <person name="Dutta S."/>
        </authorList>
    </citation>
    <scope>NUCLEOTIDE SEQUENCE [LARGE SCALE GENOMIC DNA]</scope>
    <source>
        <strain evidence="1">7049</strain>
    </source>
</reference>
<protein>
    <submittedName>
        <fullName evidence="1">Uncharacterized protein</fullName>
    </submittedName>
</protein>
<proteinExistence type="predicted"/>
<comment type="caution">
    <text evidence="1">The sequence shown here is derived from an EMBL/GenBank/DDBJ whole genome shotgun (WGS) entry which is preliminary data.</text>
</comment>
<organism evidence="1">
    <name type="scientific">Proteus mirabilis</name>
    <dbReference type="NCBI Taxonomy" id="584"/>
    <lineage>
        <taxon>Bacteria</taxon>
        <taxon>Pseudomonadati</taxon>
        <taxon>Pseudomonadota</taxon>
        <taxon>Gammaproteobacteria</taxon>
        <taxon>Enterobacterales</taxon>
        <taxon>Morganellaceae</taxon>
        <taxon>Proteus</taxon>
    </lineage>
</organism>
<dbReference type="EMBL" id="JADQCH020000002">
    <property type="protein sequence ID" value="MEY2344753.1"/>
    <property type="molecule type" value="Genomic_DNA"/>
</dbReference>
<gene>
    <name evidence="1" type="ORF">I3679_014490</name>
</gene>
<evidence type="ECO:0000313" key="1">
    <source>
        <dbReference type="EMBL" id="MEY2344753.1"/>
    </source>
</evidence>
<sequence>MTLFVTAAMYSFLVALSTPNKKGKIIAYMGIGFFAHLVF</sequence>
<dbReference type="AlphaFoldDB" id="A0ABD5LTR7"/>
<name>A0ABD5LTR7_PROMI</name>
<accession>A0ABD5LTR7</accession>